<reference evidence="2 3" key="1">
    <citation type="submission" date="2019-05" db="EMBL/GenBank/DDBJ databases">
        <title>Another draft genome of Portunus trituberculatus and its Hox gene families provides insights of decapod evolution.</title>
        <authorList>
            <person name="Jeong J.-H."/>
            <person name="Song I."/>
            <person name="Kim S."/>
            <person name="Choi T."/>
            <person name="Kim D."/>
            <person name="Ryu S."/>
            <person name="Kim W."/>
        </authorList>
    </citation>
    <scope>NUCLEOTIDE SEQUENCE [LARGE SCALE GENOMIC DNA]</scope>
    <source>
        <tissue evidence="2">Muscle</tissue>
    </source>
</reference>
<sequence length="146" mass="16332">MLFSTPYSEDLFVLVIFLALLFHCNTQLLVPRWSSAWSVLLSTAHWHCQCGLCAVQETSALLTLLLQDPSCWTMDRRVWPAVPHPIGVVLFTGNYCTLSFLSSWGAWLWCCGVTLGSLLEIVLYGECLLLSIFHCISGLVVFGVDF</sequence>
<dbReference type="AlphaFoldDB" id="A0A5B7H721"/>
<keyword evidence="1" id="KW-0472">Membrane</keyword>
<feature type="transmembrane region" description="Helical" evidence="1">
    <location>
        <begin position="86"/>
        <end position="109"/>
    </location>
</feature>
<evidence type="ECO:0000256" key="1">
    <source>
        <dbReference type="SAM" id="Phobius"/>
    </source>
</evidence>
<accession>A0A5B7H721</accession>
<evidence type="ECO:0000313" key="3">
    <source>
        <dbReference type="Proteomes" id="UP000324222"/>
    </source>
</evidence>
<dbReference type="EMBL" id="VSRR010025438">
    <property type="protein sequence ID" value="MPC66872.1"/>
    <property type="molecule type" value="Genomic_DNA"/>
</dbReference>
<keyword evidence="3" id="KW-1185">Reference proteome</keyword>
<protein>
    <submittedName>
        <fullName evidence="2">Uncharacterized protein</fullName>
    </submittedName>
</protein>
<keyword evidence="1" id="KW-0812">Transmembrane</keyword>
<gene>
    <name evidence="2" type="ORF">E2C01_061027</name>
</gene>
<comment type="caution">
    <text evidence="2">The sequence shown here is derived from an EMBL/GenBank/DDBJ whole genome shotgun (WGS) entry which is preliminary data.</text>
</comment>
<dbReference type="Proteomes" id="UP000324222">
    <property type="component" value="Unassembled WGS sequence"/>
</dbReference>
<evidence type="ECO:0000313" key="2">
    <source>
        <dbReference type="EMBL" id="MPC66872.1"/>
    </source>
</evidence>
<feature type="transmembrane region" description="Helical" evidence="1">
    <location>
        <begin position="121"/>
        <end position="144"/>
    </location>
</feature>
<name>A0A5B7H721_PORTR</name>
<keyword evidence="1" id="KW-1133">Transmembrane helix</keyword>
<organism evidence="2 3">
    <name type="scientific">Portunus trituberculatus</name>
    <name type="common">Swimming crab</name>
    <name type="synonym">Neptunus trituberculatus</name>
    <dbReference type="NCBI Taxonomy" id="210409"/>
    <lineage>
        <taxon>Eukaryota</taxon>
        <taxon>Metazoa</taxon>
        <taxon>Ecdysozoa</taxon>
        <taxon>Arthropoda</taxon>
        <taxon>Crustacea</taxon>
        <taxon>Multicrustacea</taxon>
        <taxon>Malacostraca</taxon>
        <taxon>Eumalacostraca</taxon>
        <taxon>Eucarida</taxon>
        <taxon>Decapoda</taxon>
        <taxon>Pleocyemata</taxon>
        <taxon>Brachyura</taxon>
        <taxon>Eubrachyura</taxon>
        <taxon>Portunoidea</taxon>
        <taxon>Portunidae</taxon>
        <taxon>Portuninae</taxon>
        <taxon>Portunus</taxon>
    </lineage>
</organism>
<proteinExistence type="predicted"/>